<dbReference type="Pfam" id="PF12852">
    <property type="entry name" value="Cupin_6"/>
    <property type="match status" value="1"/>
</dbReference>
<organism evidence="5 6">
    <name type="scientific">Kiloniella antarctica</name>
    <dbReference type="NCBI Taxonomy" id="1550907"/>
    <lineage>
        <taxon>Bacteria</taxon>
        <taxon>Pseudomonadati</taxon>
        <taxon>Pseudomonadota</taxon>
        <taxon>Alphaproteobacteria</taxon>
        <taxon>Rhodospirillales</taxon>
        <taxon>Kiloniellaceae</taxon>
        <taxon>Kiloniella</taxon>
    </lineage>
</organism>
<dbReference type="InterPro" id="IPR050204">
    <property type="entry name" value="AraC_XylS_family_regulators"/>
</dbReference>
<dbReference type="SMART" id="SM00342">
    <property type="entry name" value="HTH_ARAC"/>
    <property type="match status" value="1"/>
</dbReference>
<dbReference type="PANTHER" id="PTHR46796">
    <property type="entry name" value="HTH-TYPE TRANSCRIPTIONAL ACTIVATOR RHAS-RELATED"/>
    <property type="match status" value="1"/>
</dbReference>
<name>A0ABW5BQT7_9PROT</name>
<gene>
    <name evidence="5" type="ORF">ACFSKO_19520</name>
</gene>
<evidence type="ECO:0000256" key="3">
    <source>
        <dbReference type="ARBA" id="ARBA00023163"/>
    </source>
</evidence>
<protein>
    <submittedName>
        <fullName evidence="5">AraC family transcriptional regulator</fullName>
    </submittedName>
</protein>
<dbReference type="EMBL" id="JBHUII010000013">
    <property type="protein sequence ID" value="MFD2207810.1"/>
    <property type="molecule type" value="Genomic_DNA"/>
</dbReference>
<comment type="caution">
    <text evidence="5">The sequence shown here is derived from an EMBL/GenBank/DDBJ whole genome shotgun (WGS) entry which is preliminary data.</text>
</comment>
<dbReference type="InterPro" id="IPR018060">
    <property type="entry name" value="HTH_AraC"/>
</dbReference>
<evidence type="ECO:0000256" key="1">
    <source>
        <dbReference type="ARBA" id="ARBA00023015"/>
    </source>
</evidence>
<keyword evidence="3" id="KW-0804">Transcription</keyword>
<keyword evidence="6" id="KW-1185">Reference proteome</keyword>
<proteinExistence type="predicted"/>
<accession>A0ABW5BQT7</accession>
<dbReference type="InterPro" id="IPR032783">
    <property type="entry name" value="AraC_lig"/>
</dbReference>
<dbReference type="PANTHER" id="PTHR46796:SF13">
    <property type="entry name" value="HTH-TYPE TRANSCRIPTIONAL ACTIVATOR RHAS"/>
    <property type="match status" value="1"/>
</dbReference>
<dbReference type="PROSITE" id="PS01124">
    <property type="entry name" value="HTH_ARAC_FAMILY_2"/>
    <property type="match status" value="1"/>
</dbReference>
<dbReference type="RefSeq" id="WP_380254822.1">
    <property type="nucleotide sequence ID" value="NZ_JBHUII010000013.1"/>
</dbReference>
<dbReference type="PRINTS" id="PR00032">
    <property type="entry name" value="HTHARAC"/>
</dbReference>
<keyword evidence="2" id="KW-0238">DNA-binding</keyword>
<evidence type="ECO:0000256" key="2">
    <source>
        <dbReference type="ARBA" id="ARBA00023125"/>
    </source>
</evidence>
<evidence type="ECO:0000313" key="5">
    <source>
        <dbReference type="EMBL" id="MFD2207810.1"/>
    </source>
</evidence>
<dbReference type="SUPFAM" id="SSF46689">
    <property type="entry name" value="Homeodomain-like"/>
    <property type="match status" value="2"/>
</dbReference>
<evidence type="ECO:0000259" key="4">
    <source>
        <dbReference type="PROSITE" id="PS01124"/>
    </source>
</evidence>
<dbReference type="InterPro" id="IPR009057">
    <property type="entry name" value="Homeodomain-like_sf"/>
</dbReference>
<feature type="domain" description="HTH araC/xylS-type" evidence="4">
    <location>
        <begin position="199"/>
        <end position="297"/>
    </location>
</feature>
<evidence type="ECO:0000313" key="6">
    <source>
        <dbReference type="Proteomes" id="UP001597294"/>
    </source>
</evidence>
<dbReference type="Gene3D" id="1.10.10.60">
    <property type="entry name" value="Homeodomain-like"/>
    <property type="match status" value="2"/>
</dbReference>
<dbReference type="Proteomes" id="UP001597294">
    <property type="component" value="Unassembled WGS sequence"/>
</dbReference>
<dbReference type="Pfam" id="PF12833">
    <property type="entry name" value="HTH_18"/>
    <property type="match status" value="1"/>
</dbReference>
<reference evidence="6" key="1">
    <citation type="journal article" date="2019" name="Int. J. Syst. Evol. Microbiol.">
        <title>The Global Catalogue of Microorganisms (GCM) 10K type strain sequencing project: providing services to taxonomists for standard genome sequencing and annotation.</title>
        <authorList>
            <consortium name="The Broad Institute Genomics Platform"/>
            <consortium name="The Broad Institute Genome Sequencing Center for Infectious Disease"/>
            <person name="Wu L."/>
            <person name="Ma J."/>
        </authorList>
    </citation>
    <scope>NUCLEOTIDE SEQUENCE [LARGE SCALE GENOMIC DNA]</scope>
    <source>
        <strain evidence="6">CGMCC 4.7192</strain>
    </source>
</reference>
<sequence>MTIDRILEAIEVDLQPFAFCEIKGASTTLALPGQTQAILHYVTGGRGDIIIGKHSPQKISRGTIILLPAFQHHQLISATETTDPLPQCRPIDTALKHILAGHGPQTLGAVCGLVDISYQGITGILNLIQEPLIEHLEPGDRIRNAMDELVLELTNPTIGTRALARSLLEQCIIMLLRRHHNKGHKSINWLNGVADQQMWTILQHILDTSKEAHTVESLADKAGMSRAHFAKRFKEIYGTGPIDLLRSIRMRRAAELLSGSDLPIKTIASKIGYKSRSYFTRTFEIEFGKTPDKYRKSMNSTT</sequence>
<dbReference type="InterPro" id="IPR020449">
    <property type="entry name" value="Tscrpt_reg_AraC-type_HTH"/>
</dbReference>
<keyword evidence="1" id="KW-0805">Transcription regulation</keyword>